<dbReference type="PROSITE" id="PS00086">
    <property type="entry name" value="CYTOCHROME_P450"/>
    <property type="match status" value="1"/>
</dbReference>
<keyword evidence="9" id="KW-1185">Reference proteome</keyword>
<reference evidence="8 9" key="1">
    <citation type="journal article" date="2019" name="Int. J. Syst. Evol. Microbiol.">
        <title>The Global Catalogue of Microorganisms (GCM) 10K type strain sequencing project: providing services to taxonomists for standard genome sequencing and annotation.</title>
        <authorList>
            <consortium name="The Broad Institute Genomics Platform"/>
            <consortium name="The Broad Institute Genome Sequencing Center for Infectious Disease"/>
            <person name="Wu L."/>
            <person name="Ma J."/>
        </authorList>
    </citation>
    <scope>NUCLEOTIDE SEQUENCE [LARGE SCALE GENOMIC DNA]</scope>
    <source>
        <strain evidence="8 9">JCM 14718</strain>
    </source>
</reference>
<organism evidence="8 9">
    <name type="scientific">Fodinicola feengrottensis</name>
    <dbReference type="NCBI Taxonomy" id="435914"/>
    <lineage>
        <taxon>Bacteria</taxon>
        <taxon>Bacillati</taxon>
        <taxon>Actinomycetota</taxon>
        <taxon>Actinomycetes</taxon>
        <taxon>Mycobacteriales</taxon>
        <taxon>Fodinicola</taxon>
    </lineage>
</organism>
<evidence type="ECO:0000256" key="6">
    <source>
        <dbReference type="ARBA" id="ARBA00023033"/>
    </source>
</evidence>
<evidence type="ECO:0000256" key="2">
    <source>
        <dbReference type="ARBA" id="ARBA00022617"/>
    </source>
</evidence>
<keyword evidence="2 7" id="KW-0349">Heme</keyword>
<comment type="similarity">
    <text evidence="1 7">Belongs to the cytochrome P450 family.</text>
</comment>
<protein>
    <recommendedName>
        <fullName evidence="10">Cytochrome P450</fullName>
    </recommendedName>
</protein>
<dbReference type="Proteomes" id="UP001500618">
    <property type="component" value="Unassembled WGS sequence"/>
</dbReference>
<evidence type="ECO:0000256" key="1">
    <source>
        <dbReference type="ARBA" id="ARBA00010617"/>
    </source>
</evidence>
<evidence type="ECO:0000256" key="7">
    <source>
        <dbReference type="RuleBase" id="RU000461"/>
    </source>
</evidence>
<proteinExistence type="inferred from homology"/>
<dbReference type="EMBL" id="BAAANY010000008">
    <property type="protein sequence ID" value="GAA1674488.1"/>
    <property type="molecule type" value="Genomic_DNA"/>
</dbReference>
<keyword evidence="4 7" id="KW-0560">Oxidoreductase</keyword>
<dbReference type="Gene3D" id="1.10.630.10">
    <property type="entry name" value="Cytochrome P450"/>
    <property type="match status" value="1"/>
</dbReference>
<comment type="caution">
    <text evidence="8">The sequence shown here is derived from an EMBL/GenBank/DDBJ whole genome shotgun (WGS) entry which is preliminary data.</text>
</comment>
<sequence length="416" mass="45481">MSEPFPFAEATPNTVPAGELSRCYERLHELAESTYYHSRSGLTFVWRYEDVKEVLEARTSGLTKKNSLDPLHGYGNIARNPFAIPPFVRHLVPPPAPATANNTDPELHGRIWGAMAGPEGYFRVPDSAAAQADMKRHFAEALDSGSVAAEIDISGMVAPKFSAQVMTQWAGLPPESAELVQVWSRAQSGLLGRTYANLREQARAVSGLGNLFTVSDRIVRRRMREPADDFASHLLARDIPPRYVVAALANSLAAGVFTVSGTIEKTVHGLLSDPVRTQWNQLGDPARARVIGREGLRMYPGLVGWKAGARESVTLKSGTKLPRGPILTMIEAANRDPRIFADPNDFQPDRRGAQPLTFGQGEHVCPGQWIARIAVQTFLEELHHHAPQARIIPADTPTTPQPDLLFSGAQVRVCPA</sequence>
<evidence type="ECO:0000256" key="5">
    <source>
        <dbReference type="ARBA" id="ARBA00023004"/>
    </source>
</evidence>
<dbReference type="SUPFAM" id="SSF48264">
    <property type="entry name" value="Cytochrome P450"/>
    <property type="match status" value="1"/>
</dbReference>
<accession>A0ABN2GPL8</accession>
<evidence type="ECO:0000313" key="9">
    <source>
        <dbReference type="Proteomes" id="UP001500618"/>
    </source>
</evidence>
<dbReference type="PANTHER" id="PTHR46696">
    <property type="entry name" value="P450, PUTATIVE (EUROFUNG)-RELATED"/>
    <property type="match status" value="1"/>
</dbReference>
<keyword evidence="6 7" id="KW-0503">Monooxygenase</keyword>
<dbReference type="RefSeq" id="WP_344309938.1">
    <property type="nucleotide sequence ID" value="NZ_BAAANY010000008.1"/>
</dbReference>
<evidence type="ECO:0000256" key="4">
    <source>
        <dbReference type="ARBA" id="ARBA00023002"/>
    </source>
</evidence>
<dbReference type="PANTHER" id="PTHR46696:SF6">
    <property type="entry name" value="P450, PUTATIVE (EUROFUNG)-RELATED"/>
    <property type="match status" value="1"/>
</dbReference>
<evidence type="ECO:0008006" key="10">
    <source>
        <dbReference type="Google" id="ProtNLM"/>
    </source>
</evidence>
<keyword evidence="3 7" id="KW-0479">Metal-binding</keyword>
<dbReference type="InterPro" id="IPR036396">
    <property type="entry name" value="Cyt_P450_sf"/>
</dbReference>
<dbReference type="InterPro" id="IPR001128">
    <property type="entry name" value="Cyt_P450"/>
</dbReference>
<evidence type="ECO:0000256" key="3">
    <source>
        <dbReference type="ARBA" id="ARBA00022723"/>
    </source>
</evidence>
<name>A0ABN2GPL8_9ACTN</name>
<dbReference type="InterPro" id="IPR017972">
    <property type="entry name" value="Cyt_P450_CS"/>
</dbReference>
<gene>
    <name evidence="8" type="ORF">GCM10009765_24860</name>
</gene>
<keyword evidence="5 7" id="KW-0408">Iron</keyword>
<evidence type="ECO:0000313" key="8">
    <source>
        <dbReference type="EMBL" id="GAA1674488.1"/>
    </source>
</evidence>
<dbReference type="PRINTS" id="PR00359">
    <property type="entry name" value="BP450"/>
</dbReference>
<dbReference type="InterPro" id="IPR002397">
    <property type="entry name" value="Cyt_P450_B"/>
</dbReference>
<dbReference type="Pfam" id="PF00067">
    <property type="entry name" value="p450"/>
    <property type="match status" value="1"/>
</dbReference>